<dbReference type="EMBL" id="GBXM01085495">
    <property type="protein sequence ID" value="JAH23082.1"/>
    <property type="molecule type" value="Transcribed_RNA"/>
</dbReference>
<name>A0A0E9R2U4_ANGAN</name>
<sequence>MTKKRELEGVQFIYCTLRSD</sequence>
<organism evidence="1">
    <name type="scientific">Anguilla anguilla</name>
    <name type="common">European freshwater eel</name>
    <name type="synonym">Muraena anguilla</name>
    <dbReference type="NCBI Taxonomy" id="7936"/>
    <lineage>
        <taxon>Eukaryota</taxon>
        <taxon>Metazoa</taxon>
        <taxon>Chordata</taxon>
        <taxon>Craniata</taxon>
        <taxon>Vertebrata</taxon>
        <taxon>Euteleostomi</taxon>
        <taxon>Actinopterygii</taxon>
        <taxon>Neopterygii</taxon>
        <taxon>Teleostei</taxon>
        <taxon>Anguilliformes</taxon>
        <taxon>Anguillidae</taxon>
        <taxon>Anguilla</taxon>
    </lineage>
</organism>
<accession>A0A0E9R2U4</accession>
<proteinExistence type="predicted"/>
<dbReference type="AlphaFoldDB" id="A0A0E9R2U4"/>
<protein>
    <submittedName>
        <fullName evidence="1">Uncharacterized protein</fullName>
    </submittedName>
</protein>
<reference evidence="1" key="1">
    <citation type="submission" date="2014-11" db="EMBL/GenBank/DDBJ databases">
        <authorList>
            <person name="Amaro Gonzalez C."/>
        </authorList>
    </citation>
    <scope>NUCLEOTIDE SEQUENCE</scope>
</reference>
<reference evidence="1" key="2">
    <citation type="journal article" date="2015" name="Fish Shellfish Immunol.">
        <title>Early steps in the European eel (Anguilla anguilla)-Vibrio vulnificus interaction in the gills: Role of the RtxA13 toxin.</title>
        <authorList>
            <person name="Callol A."/>
            <person name="Pajuelo D."/>
            <person name="Ebbesson L."/>
            <person name="Teles M."/>
            <person name="MacKenzie S."/>
            <person name="Amaro C."/>
        </authorList>
    </citation>
    <scope>NUCLEOTIDE SEQUENCE</scope>
</reference>
<evidence type="ECO:0000313" key="1">
    <source>
        <dbReference type="EMBL" id="JAH23082.1"/>
    </source>
</evidence>